<dbReference type="InterPro" id="IPR032640">
    <property type="entry name" value="AMPK1_CBM"/>
</dbReference>
<dbReference type="Gene3D" id="2.60.40.10">
    <property type="entry name" value="Immunoglobulins"/>
    <property type="match status" value="2"/>
</dbReference>
<protein>
    <submittedName>
        <fullName evidence="5">Putative secreted protein (Por secretion system target)</fullName>
    </submittedName>
</protein>
<evidence type="ECO:0000313" key="4">
    <source>
        <dbReference type="EMBL" id="GET20614.1"/>
    </source>
</evidence>
<evidence type="ECO:0000313" key="5">
    <source>
        <dbReference type="EMBL" id="PSK84440.1"/>
    </source>
</evidence>
<dbReference type="Gene3D" id="3.20.20.80">
    <property type="entry name" value="Glycosidases"/>
    <property type="match status" value="1"/>
</dbReference>
<dbReference type="GO" id="GO:0005975">
    <property type="term" value="P:carbohydrate metabolic process"/>
    <property type="evidence" value="ECO:0007669"/>
    <property type="project" value="InterPro"/>
</dbReference>
<name>A0A2P8CHI2_9BACT</name>
<reference evidence="5 6" key="1">
    <citation type="submission" date="2018-03" db="EMBL/GenBank/DDBJ databases">
        <title>Genomic Encyclopedia of Archaeal and Bacterial Type Strains, Phase II (KMG-II): from individual species to whole genera.</title>
        <authorList>
            <person name="Goeker M."/>
        </authorList>
    </citation>
    <scope>NUCLEOTIDE SEQUENCE [LARGE SCALE GENOMIC DNA]</scope>
    <source>
        <strain evidence="5 6">DSM 27267</strain>
    </source>
</reference>
<dbReference type="AlphaFoldDB" id="A0A2P8CHI2"/>
<dbReference type="PANTHER" id="PTHR43002">
    <property type="entry name" value="GLYCOGEN DEBRANCHING ENZYME"/>
    <property type="match status" value="1"/>
</dbReference>
<dbReference type="InterPro" id="IPR017853">
    <property type="entry name" value="GH"/>
</dbReference>
<dbReference type="EMBL" id="BLAU01000001">
    <property type="protein sequence ID" value="GET20614.1"/>
    <property type="molecule type" value="Genomic_DNA"/>
</dbReference>
<dbReference type="NCBIfam" id="TIGR04183">
    <property type="entry name" value="Por_Secre_tail"/>
    <property type="match status" value="1"/>
</dbReference>
<evidence type="ECO:0000256" key="2">
    <source>
        <dbReference type="SAM" id="SignalP"/>
    </source>
</evidence>
<dbReference type="EMBL" id="PYGC01000002">
    <property type="protein sequence ID" value="PSK84440.1"/>
    <property type="molecule type" value="Genomic_DNA"/>
</dbReference>
<dbReference type="Proteomes" id="UP000240621">
    <property type="component" value="Unassembled WGS sequence"/>
</dbReference>
<dbReference type="OrthoDB" id="9761875at2"/>
<dbReference type="InterPro" id="IPR014756">
    <property type="entry name" value="Ig_E-set"/>
</dbReference>
<proteinExistence type="inferred from homology"/>
<reference evidence="4 7" key="2">
    <citation type="submission" date="2019-10" db="EMBL/GenBank/DDBJ databases">
        <title>Prolixibacter strains distinguished by the presence of nitrate reductase genes were adept at nitrate-dependent anaerobic corrosion of metallic iron and carbon steel.</title>
        <authorList>
            <person name="Iino T."/>
            <person name="Shono N."/>
            <person name="Ito K."/>
            <person name="Nakamura R."/>
            <person name="Sueoka K."/>
            <person name="Harayama S."/>
            <person name="Ohkuma M."/>
        </authorList>
    </citation>
    <scope>NUCLEOTIDE SEQUENCE [LARGE SCALE GENOMIC DNA]</scope>
    <source>
        <strain evidence="4 7">MIC1-1</strain>
    </source>
</reference>
<dbReference type="InterPro" id="IPR006047">
    <property type="entry name" value="GH13_cat_dom"/>
</dbReference>
<organism evidence="5 6">
    <name type="scientific">Prolixibacter denitrificans</name>
    <dbReference type="NCBI Taxonomy" id="1541063"/>
    <lineage>
        <taxon>Bacteria</taxon>
        <taxon>Pseudomonadati</taxon>
        <taxon>Bacteroidota</taxon>
        <taxon>Bacteroidia</taxon>
        <taxon>Marinilabiliales</taxon>
        <taxon>Prolixibacteraceae</taxon>
        <taxon>Prolixibacter</taxon>
    </lineage>
</organism>
<dbReference type="SUPFAM" id="SSF51445">
    <property type="entry name" value="(Trans)glycosidases"/>
    <property type="match status" value="1"/>
</dbReference>
<dbReference type="SMART" id="SM00642">
    <property type="entry name" value="Aamy"/>
    <property type="match status" value="1"/>
</dbReference>
<sequence length="928" mass="104892">MTLMKKTLFLIAALFVSLTAGAQTVTDYSVTTDPTFFTANQQVKVTFDLKGFDTPNQWGDVYLWIWLSDPNDGNPSDQGTWSNTADAYKMTNDGNNQYSFTFTPSALWPNVDPTTIKTIGVIAKAKDGSDTGSGEKKTYPDHMLDVSPEGVLQIQNSVTSPYIGTAGEKLPVTVSTSDTADIYLFLDNTELKMAHSVTLSDTVTLPQSGDHWLISKAVTATQTSYDSTFVTIRQDLTGLLPDGYKKGINYVNDTTVGLVLWAPYKHNVYVLGDFDNWQPKAAYQMHKDSDYYWITLNVEKGKEYLYQYLVDDSIKIADPYTEKVSDPWNDQYISSTTYPNLIAYPTGKTTGITSSFQTAQTPYNWQVTNFTPPAADSLVIYELLVRDFDASHSFQGVIDHLDYLQDLNVNVVELMPVNEFEGNSSWGYNPDFYFAPDKYYGPKNELKKLVDECHKRGMAVVIDLVLNHSYGQSPFVQLYFKDGKPTAQNPWYNQQSNFENPDAQWGYDFNHESPATQELVDSINSFWMSQYKVDGFRFDFTKGFSNNFKPLATDPWGSKYDADRIRILERMADQIWKRKSDALVIFEHLADNSEETVLADYNKGILLWGNMSGAAQNAAKGNVENNQADFSWGSYTQRGWNKSRLVGYMESHDEQRVAYVAETSGLANGDYNIKDVPTALKRIELNAALFFTIPGPKMFYMFDELGNDKDINVPSRTGEKEPLWSYVDDPNRTDVFQTYAKLFYLKRNYDIFSTTDFTYSLNGVTKWIKLNKNNQHVVVEGNFGLTDADLSVDFPVTGKWYEYFTGDSIDLTSNSYMAHLAPGEYRLYSTEKFTKDHIVTDVPTVSANDNPLQVWPNPVQNSLNLSADEDMNRVTVYSITGRVLLDKSFPGYGKTSVAIQSDGWPQGTYIVKVITTSGNVETRKVMKY</sequence>
<evidence type="ECO:0000313" key="6">
    <source>
        <dbReference type="Proteomes" id="UP000240621"/>
    </source>
</evidence>
<feature type="chain" id="PRO_5015175457" evidence="2">
    <location>
        <begin position="23"/>
        <end position="928"/>
    </location>
</feature>
<evidence type="ECO:0000313" key="7">
    <source>
        <dbReference type="Proteomes" id="UP000396862"/>
    </source>
</evidence>
<dbReference type="Pfam" id="PF16561">
    <property type="entry name" value="AMPK1_CBM"/>
    <property type="match status" value="1"/>
</dbReference>
<accession>A0A2P8CHI2</accession>
<comment type="caution">
    <text evidence="5">The sequence shown here is derived from an EMBL/GenBank/DDBJ whole genome shotgun (WGS) entry which is preliminary data.</text>
</comment>
<keyword evidence="7" id="KW-1185">Reference proteome</keyword>
<keyword evidence="2" id="KW-0732">Signal</keyword>
<dbReference type="InterPro" id="IPR026444">
    <property type="entry name" value="Secre_tail"/>
</dbReference>
<dbReference type="CDD" id="cd11350">
    <property type="entry name" value="AmyAc_4"/>
    <property type="match status" value="1"/>
</dbReference>
<dbReference type="Proteomes" id="UP000396862">
    <property type="component" value="Unassembled WGS sequence"/>
</dbReference>
<dbReference type="Pfam" id="PF00128">
    <property type="entry name" value="Alpha-amylase"/>
    <property type="match status" value="1"/>
</dbReference>
<dbReference type="InterPro" id="IPR013783">
    <property type="entry name" value="Ig-like_fold"/>
</dbReference>
<gene>
    <name evidence="5" type="ORF">CLV93_102226</name>
    <name evidence="4" type="ORF">JCM18694_08600</name>
</gene>
<comment type="similarity">
    <text evidence="1">Belongs to the glycosyl hydrolase 13 family.</text>
</comment>
<feature type="domain" description="Glycosyl hydrolase family 13 catalytic" evidence="3">
    <location>
        <begin position="382"/>
        <end position="746"/>
    </location>
</feature>
<dbReference type="SUPFAM" id="SSF81296">
    <property type="entry name" value="E set domains"/>
    <property type="match status" value="1"/>
</dbReference>
<evidence type="ECO:0000256" key="1">
    <source>
        <dbReference type="ARBA" id="ARBA00008061"/>
    </source>
</evidence>
<evidence type="ECO:0000259" key="3">
    <source>
        <dbReference type="SMART" id="SM00642"/>
    </source>
</evidence>
<feature type="signal peptide" evidence="2">
    <location>
        <begin position="1"/>
        <end position="22"/>
    </location>
</feature>
<dbReference type="Pfam" id="PF18962">
    <property type="entry name" value="Por_Secre_tail"/>
    <property type="match status" value="1"/>
</dbReference>